<accession>A0A1M5NP80</accession>
<feature type="domain" description="Nudix hydrolase" evidence="12">
    <location>
        <begin position="57"/>
        <end position="184"/>
    </location>
</feature>
<dbReference type="SUPFAM" id="SSF55811">
    <property type="entry name" value="Nudix"/>
    <property type="match status" value="1"/>
</dbReference>
<comment type="catalytic activity">
    <reaction evidence="9">
        <text>3',3'-cUAMP + H2O = U[3'-5']pAp[3'] + H(+)</text>
        <dbReference type="Rhea" id="RHEA:72835"/>
        <dbReference type="ChEBI" id="CHEBI:15377"/>
        <dbReference type="ChEBI" id="CHEBI:15378"/>
        <dbReference type="ChEBI" id="CHEBI:143809"/>
        <dbReference type="ChEBI" id="CHEBI:192498"/>
    </reaction>
    <physiologicalReaction direction="left-to-right" evidence="9">
        <dbReference type="Rhea" id="RHEA:72836"/>
    </physiologicalReaction>
</comment>
<dbReference type="PROSITE" id="PS51462">
    <property type="entry name" value="NUDIX"/>
    <property type="match status" value="1"/>
</dbReference>
<gene>
    <name evidence="13" type="ORF">SAMN05443248_3066</name>
</gene>
<keyword evidence="10" id="KW-0175">Coiled coil</keyword>
<evidence type="ECO:0000256" key="8">
    <source>
        <dbReference type="ARBA" id="ARBA00034343"/>
    </source>
</evidence>
<feature type="compositionally biased region" description="Basic and acidic residues" evidence="11">
    <location>
        <begin position="663"/>
        <end position="695"/>
    </location>
</feature>
<evidence type="ECO:0000256" key="2">
    <source>
        <dbReference type="ARBA" id="ARBA00022801"/>
    </source>
</evidence>
<evidence type="ECO:0000256" key="10">
    <source>
        <dbReference type="SAM" id="Coils"/>
    </source>
</evidence>
<evidence type="ECO:0000256" key="11">
    <source>
        <dbReference type="SAM" id="MobiDB-lite"/>
    </source>
</evidence>
<dbReference type="InterPro" id="IPR015797">
    <property type="entry name" value="NUDIX_hydrolase-like_dom_sf"/>
</dbReference>
<keyword evidence="2" id="KW-0378">Hydrolase</keyword>
<dbReference type="PANTHER" id="PTHR43046:SF14">
    <property type="entry name" value="MUTT_NUDIX FAMILY PROTEIN"/>
    <property type="match status" value="1"/>
</dbReference>
<dbReference type="AlphaFoldDB" id="A0A1M5NP80"/>
<feature type="coiled-coil region" evidence="10">
    <location>
        <begin position="921"/>
        <end position="974"/>
    </location>
</feature>
<evidence type="ECO:0000256" key="1">
    <source>
        <dbReference type="ARBA" id="ARBA00001946"/>
    </source>
</evidence>
<dbReference type="InterPro" id="IPR000086">
    <property type="entry name" value="NUDIX_hydrolase_dom"/>
</dbReference>
<comment type="cofactor">
    <cofactor evidence="1">
        <name>Mg(2+)</name>
        <dbReference type="ChEBI" id="CHEBI:18420"/>
    </cofactor>
</comment>
<evidence type="ECO:0000256" key="9">
    <source>
        <dbReference type="ARBA" id="ARBA00048123"/>
    </source>
</evidence>
<evidence type="ECO:0000313" key="14">
    <source>
        <dbReference type="Proteomes" id="UP000189796"/>
    </source>
</evidence>
<name>A0A1M5NP80_9BRAD</name>
<dbReference type="GO" id="GO:0016787">
    <property type="term" value="F:hydrolase activity"/>
    <property type="evidence" value="ECO:0007669"/>
    <property type="project" value="UniProtKB-KW"/>
</dbReference>
<protein>
    <recommendedName>
        <fullName evidence="8">Anti-CBASS protein Acb1</fullName>
    </recommendedName>
</protein>
<dbReference type="RefSeq" id="WP_079602012.1">
    <property type="nucleotide sequence ID" value="NZ_LT670817.1"/>
</dbReference>
<dbReference type="EMBL" id="LT670817">
    <property type="protein sequence ID" value="SHG91287.1"/>
    <property type="molecule type" value="Genomic_DNA"/>
</dbReference>
<evidence type="ECO:0000256" key="4">
    <source>
        <dbReference type="ARBA" id="ARBA00034240"/>
    </source>
</evidence>
<sequence>MTAIEKSTFAEPASATSGLQGYDLEGASNNKRTFYRHGGKITLGPEKCEEPDVEKQAPILAAGFALVTDEGKALFLKRSGGDGGDHAGEWCFPGGKIEPGETALQAAIRETFEEISFRLDPEGDRVEVCRVTLNGVDFTTFFQRVDEFEPKLDHEHTAFRWASVEKPPEPLHPGVRASLPLVISQAIDTTMKVAKGEKRTLYIKRRLRNAETLKQWADANGFPTTLTTDDMHVTIAYSREPVEWAQVPRSSQPIIRIEGGARTLDRLGKDGEALVLRFSSDDLASRHREIHDAGAVWSWPDYKPHITLTYQGEGLPLDRLVPWDGVLEFGPEEWAEVKENWMATVVEKSDAGEVEMDNLSLFVQLHKVDVEKQTVYGTAVEEVADRAGEIFDYATSKGEFEKWSGDIEKSTDGKSKGNVRAMHGKVAAGKLTDIGFDDKRKAIDVAAKIVDKDEWQKVLEGVYTGFSIGGSYLKRWTDGDLKRYTARPAEISLVDLPCVPTATFSIIKADGSQEMRKFQQPAADEPVTISNEAVAERATDLAKAAGDAGQWLAHIADARKQLEDEVAKAAEAAKVVEPVVVDTEVNKDGVTVDADAGRTTPDDVEQVWVSKRLPGATFAKKGDLAKALLELDAKEAAAAAAAPVLDALKAVTGTGMDTQAVSTHKDKNSKTNVEHASGKTDKTNPEKVDGRKPKGADTNVEATSGVKPAGNSVNTEQTDPKNNETTDLYGGADSTAGKRAPIESVKDLEIALKSHQPGQAGLAMKRHLIKAARTLGSIDLLPEGWVNKAEKVELEKAADIHFVADLLHMLACVECLEERAEFTSLWGGITVPKELTDRFGSALVEIGDIVSDMLDLVLNEIRTEEASEASKAAVFVDLLKRGARHSARDKAIIKKTHDHMVELDKSCCGGGMDKTVTVDVAKAAEIEAVTAENEQLKAEKAAHGELLKDIKAGIEAMTTKMATMETENAALKKSSEEIRVDLSAIRFTPAPVPPGTFRVIEKGLPIQDISTISDAELQRRGAEAQATRFMGPR</sequence>
<comment type="catalytic activity">
    <reaction evidence="4">
        <text>3',3',3'-c-tri-AMP + H2O = A[3'-5']pA[3'-5']pAp[3'] + H(+)</text>
        <dbReference type="Rhea" id="RHEA:72859"/>
        <dbReference type="ChEBI" id="CHEBI:15377"/>
        <dbReference type="ChEBI" id="CHEBI:15378"/>
        <dbReference type="ChEBI" id="CHEBI:192523"/>
        <dbReference type="ChEBI" id="CHEBI:192530"/>
    </reaction>
    <physiologicalReaction direction="left-to-right" evidence="4">
        <dbReference type="Rhea" id="RHEA:72860"/>
    </physiologicalReaction>
</comment>
<evidence type="ECO:0000256" key="3">
    <source>
        <dbReference type="ARBA" id="ARBA00034233"/>
    </source>
</evidence>
<feature type="region of interest" description="Disordered" evidence="11">
    <location>
        <begin position="659"/>
        <end position="737"/>
    </location>
</feature>
<comment type="similarity">
    <text evidence="7">Belongs to the anti-CBASS protein Acb1 family.</text>
</comment>
<evidence type="ECO:0000256" key="6">
    <source>
        <dbReference type="ARBA" id="ARBA00034283"/>
    </source>
</evidence>
<dbReference type="PANTHER" id="PTHR43046">
    <property type="entry name" value="GDP-MANNOSE MANNOSYL HYDROLASE"/>
    <property type="match status" value="1"/>
</dbReference>
<comment type="catalytic activity">
    <reaction evidence="3">
        <text>3',3',3'-cAAG + H2O = G[3'-5']pA[3'-5']pAp[3'] + H(+)</text>
        <dbReference type="Rhea" id="RHEA:72863"/>
        <dbReference type="ChEBI" id="CHEBI:15377"/>
        <dbReference type="ChEBI" id="CHEBI:15378"/>
        <dbReference type="ChEBI" id="CHEBI:143810"/>
        <dbReference type="ChEBI" id="CHEBI:192532"/>
    </reaction>
    <physiologicalReaction direction="left-to-right" evidence="3">
        <dbReference type="Rhea" id="RHEA:72864"/>
    </physiologicalReaction>
</comment>
<dbReference type="Pfam" id="PF00293">
    <property type="entry name" value="NUDIX"/>
    <property type="match status" value="1"/>
</dbReference>
<dbReference type="Proteomes" id="UP000189796">
    <property type="component" value="Chromosome I"/>
</dbReference>
<comment type="catalytic activity">
    <reaction evidence="6">
        <text>3',3'-cGAMP + H2O = G[3'-5']pAp[3'] + H(+)</text>
        <dbReference type="Rhea" id="RHEA:72831"/>
        <dbReference type="ChEBI" id="CHEBI:15377"/>
        <dbReference type="ChEBI" id="CHEBI:15378"/>
        <dbReference type="ChEBI" id="CHEBI:71501"/>
        <dbReference type="ChEBI" id="CHEBI:192497"/>
    </reaction>
    <physiologicalReaction direction="left-to-right" evidence="6">
        <dbReference type="Rhea" id="RHEA:72832"/>
    </physiologicalReaction>
</comment>
<evidence type="ECO:0000256" key="7">
    <source>
        <dbReference type="ARBA" id="ARBA00034316"/>
    </source>
</evidence>
<dbReference type="Pfam" id="PF23474">
    <property type="entry name" value="Acb1"/>
    <property type="match status" value="1"/>
</dbReference>
<evidence type="ECO:0000259" key="12">
    <source>
        <dbReference type="PROSITE" id="PS51462"/>
    </source>
</evidence>
<evidence type="ECO:0000256" key="5">
    <source>
        <dbReference type="ARBA" id="ARBA00034244"/>
    </source>
</evidence>
<dbReference type="Gene3D" id="3.90.79.10">
    <property type="entry name" value="Nucleoside Triphosphate Pyrophosphohydrolase"/>
    <property type="match status" value="1"/>
</dbReference>
<dbReference type="CDD" id="cd02883">
    <property type="entry name" value="NUDIX_Hydrolase"/>
    <property type="match status" value="1"/>
</dbReference>
<proteinExistence type="inferred from homology"/>
<comment type="catalytic activity">
    <reaction evidence="5">
        <text>3',3',3'-cAAG + H2O = A[3'-5']pG[3'-5']pAp[3'] + H(+)</text>
        <dbReference type="Rhea" id="RHEA:72867"/>
        <dbReference type="ChEBI" id="CHEBI:15377"/>
        <dbReference type="ChEBI" id="CHEBI:15378"/>
        <dbReference type="ChEBI" id="CHEBI:143810"/>
        <dbReference type="ChEBI" id="CHEBI:192533"/>
    </reaction>
    <physiologicalReaction direction="left-to-right" evidence="5">
        <dbReference type="Rhea" id="RHEA:72868"/>
    </physiologicalReaction>
</comment>
<organism evidence="13 14">
    <name type="scientific">Bradyrhizobium erythrophlei</name>
    <dbReference type="NCBI Taxonomy" id="1437360"/>
    <lineage>
        <taxon>Bacteria</taxon>
        <taxon>Pseudomonadati</taxon>
        <taxon>Pseudomonadota</taxon>
        <taxon>Alphaproteobacteria</taxon>
        <taxon>Hyphomicrobiales</taxon>
        <taxon>Nitrobacteraceae</taxon>
        <taxon>Bradyrhizobium</taxon>
    </lineage>
</organism>
<dbReference type="InterPro" id="IPR056175">
    <property type="entry name" value="Acb1-like_C"/>
</dbReference>
<reference evidence="13 14" key="1">
    <citation type="submission" date="2016-11" db="EMBL/GenBank/DDBJ databases">
        <authorList>
            <person name="Jaros S."/>
            <person name="Januszkiewicz K."/>
            <person name="Wedrychowicz H."/>
        </authorList>
    </citation>
    <scope>NUCLEOTIDE SEQUENCE [LARGE SCALE GENOMIC DNA]</scope>
    <source>
        <strain evidence="13 14">GAS138</strain>
    </source>
</reference>
<evidence type="ECO:0000313" key="13">
    <source>
        <dbReference type="EMBL" id="SHG91287.1"/>
    </source>
</evidence>